<dbReference type="NCBIfam" id="TIGR02937">
    <property type="entry name" value="sigma70-ECF"/>
    <property type="match status" value="1"/>
</dbReference>
<dbReference type="Gene3D" id="1.10.1740.10">
    <property type="match status" value="1"/>
</dbReference>
<evidence type="ECO:0000259" key="7">
    <source>
        <dbReference type="Pfam" id="PF08281"/>
    </source>
</evidence>
<dbReference type="EMBL" id="PVNL01000105">
    <property type="protein sequence ID" value="PRQ03943.1"/>
    <property type="molecule type" value="Genomic_DNA"/>
</dbReference>
<evidence type="ECO:0000313" key="9">
    <source>
        <dbReference type="Proteomes" id="UP000238823"/>
    </source>
</evidence>
<dbReference type="Pfam" id="PF08281">
    <property type="entry name" value="Sigma70_r4_2"/>
    <property type="match status" value="1"/>
</dbReference>
<dbReference type="AlphaFoldDB" id="A0A2S9YFQ5"/>
<dbReference type="InterPro" id="IPR036388">
    <property type="entry name" value="WH-like_DNA-bd_sf"/>
</dbReference>
<feature type="domain" description="RNA polymerase sigma factor 70 region 4 type 2" evidence="7">
    <location>
        <begin position="174"/>
        <end position="222"/>
    </location>
</feature>
<dbReference type="Gene3D" id="1.10.10.10">
    <property type="entry name" value="Winged helix-like DNA-binding domain superfamily/Winged helix DNA-binding domain"/>
    <property type="match status" value="1"/>
</dbReference>
<dbReference type="OrthoDB" id="5381466at2"/>
<dbReference type="InterPro" id="IPR013325">
    <property type="entry name" value="RNA_pol_sigma_r2"/>
</dbReference>
<dbReference type="GO" id="GO:0016987">
    <property type="term" value="F:sigma factor activity"/>
    <property type="evidence" value="ECO:0007669"/>
    <property type="project" value="UniProtKB-KW"/>
</dbReference>
<dbReference type="InterPro" id="IPR014284">
    <property type="entry name" value="RNA_pol_sigma-70_dom"/>
</dbReference>
<sequence>MNFDEHLEAAAQALARQQPPVRIDLASFRAHIAARAGPDSAELVEAGQLEQLMHSFACMRGDRSALALFYARYEGPLRRVIARTCKDTDEVDDVFHDVIIKLTVARAHAPAGLEGYEGRGKLLTWLRVVAARAAIDHARKGTSARVTESMVEQLEALEIDSEVVERYRHDFKVAVALAVSRLEPRQRQILRYHLAGVSVGDIADLLGHHRVTVSRWLSATRDELREHTLRVLADTDTSLTSLALGDLLAHVSASFDRLLATG</sequence>
<dbReference type="RefSeq" id="WP_106092035.1">
    <property type="nucleotide sequence ID" value="NZ_PVNL01000105.1"/>
</dbReference>
<name>A0A2S9YFQ5_9BACT</name>
<dbReference type="PANTHER" id="PTHR43133">
    <property type="entry name" value="RNA POLYMERASE ECF-TYPE SIGMA FACTO"/>
    <property type="match status" value="1"/>
</dbReference>
<dbReference type="SUPFAM" id="SSF88946">
    <property type="entry name" value="Sigma2 domain of RNA polymerase sigma factors"/>
    <property type="match status" value="1"/>
</dbReference>
<evidence type="ECO:0000256" key="1">
    <source>
        <dbReference type="ARBA" id="ARBA00010641"/>
    </source>
</evidence>
<keyword evidence="3" id="KW-0731">Sigma factor</keyword>
<evidence type="ECO:0000313" key="8">
    <source>
        <dbReference type="EMBL" id="PRQ03943.1"/>
    </source>
</evidence>
<dbReference type="GO" id="GO:0003677">
    <property type="term" value="F:DNA binding"/>
    <property type="evidence" value="ECO:0007669"/>
    <property type="project" value="UniProtKB-KW"/>
</dbReference>
<dbReference type="Pfam" id="PF04542">
    <property type="entry name" value="Sigma70_r2"/>
    <property type="match status" value="1"/>
</dbReference>
<comment type="similarity">
    <text evidence="1">Belongs to the sigma-70 factor family. ECF subfamily.</text>
</comment>
<comment type="caution">
    <text evidence="8">The sequence shown here is derived from an EMBL/GenBank/DDBJ whole genome shotgun (WGS) entry which is preliminary data.</text>
</comment>
<dbReference type="InterPro" id="IPR013324">
    <property type="entry name" value="RNA_pol_sigma_r3/r4-like"/>
</dbReference>
<accession>A0A2S9YFQ5</accession>
<evidence type="ECO:0000256" key="4">
    <source>
        <dbReference type="ARBA" id="ARBA00023125"/>
    </source>
</evidence>
<evidence type="ECO:0000259" key="6">
    <source>
        <dbReference type="Pfam" id="PF04542"/>
    </source>
</evidence>
<evidence type="ECO:0000256" key="5">
    <source>
        <dbReference type="ARBA" id="ARBA00023163"/>
    </source>
</evidence>
<evidence type="ECO:0000256" key="3">
    <source>
        <dbReference type="ARBA" id="ARBA00023082"/>
    </source>
</evidence>
<dbReference type="GO" id="GO:0006352">
    <property type="term" value="P:DNA-templated transcription initiation"/>
    <property type="evidence" value="ECO:0007669"/>
    <property type="project" value="InterPro"/>
</dbReference>
<feature type="domain" description="RNA polymerase sigma-70 region 2" evidence="6">
    <location>
        <begin position="69"/>
        <end position="141"/>
    </location>
</feature>
<organism evidence="8 9">
    <name type="scientific">Enhygromyxa salina</name>
    <dbReference type="NCBI Taxonomy" id="215803"/>
    <lineage>
        <taxon>Bacteria</taxon>
        <taxon>Pseudomonadati</taxon>
        <taxon>Myxococcota</taxon>
        <taxon>Polyangia</taxon>
        <taxon>Nannocystales</taxon>
        <taxon>Nannocystaceae</taxon>
        <taxon>Enhygromyxa</taxon>
    </lineage>
</organism>
<dbReference type="Proteomes" id="UP000238823">
    <property type="component" value="Unassembled WGS sequence"/>
</dbReference>
<gene>
    <name evidence="8" type="ORF">ENSA7_51400</name>
</gene>
<keyword evidence="5" id="KW-0804">Transcription</keyword>
<dbReference type="InterPro" id="IPR039425">
    <property type="entry name" value="RNA_pol_sigma-70-like"/>
</dbReference>
<dbReference type="InterPro" id="IPR013249">
    <property type="entry name" value="RNA_pol_sigma70_r4_t2"/>
</dbReference>
<reference evidence="8 9" key="1">
    <citation type="submission" date="2018-03" db="EMBL/GenBank/DDBJ databases">
        <title>Draft Genome Sequences of the Obligatory Marine Myxobacteria Enhygromyxa salina SWB007.</title>
        <authorList>
            <person name="Poehlein A."/>
            <person name="Moghaddam J.A."/>
            <person name="Harms H."/>
            <person name="Alanjari M."/>
            <person name="Koenig G.M."/>
            <person name="Daniel R."/>
            <person name="Schaeberle T.F."/>
        </authorList>
    </citation>
    <scope>NUCLEOTIDE SEQUENCE [LARGE SCALE GENOMIC DNA]</scope>
    <source>
        <strain evidence="8 9">SWB007</strain>
    </source>
</reference>
<keyword evidence="2" id="KW-0805">Transcription regulation</keyword>
<dbReference type="SUPFAM" id="SSF88659">
    <property type="entry name" value="Sigma3 and sigma4 domains of RNA polymerase sigma factors"/>
    <property type="match status" value="1"/>
</dbReference>
<dbReference type="InterPro" id="IPR007627">
    <property type="entry name" value="RNA_pol_sigma70_r2"/>
</dbReference>
<keyword evidence="4" id="KW-0238">DNA-binding</keyword>
<protein>
    <submittedName>
        <fullName evidence="8">RNA polymerase sigma factor</fullName>
    </submittedName>
</protein>
<dbReference type="PANTHER" id="PTHR43133:SF8">
    <property type="entry name" value="RNA POLYMERASE SIGMA FACTOR HI_1459-RELATED"/>
    <property type="match status" value="1"/>
</dbReference>
<evidence type="ECO:0000256" key="2">
    <source>
        <dbReference type="ARBA" id="ARBA00023015"/>
    </source>
</evidence>
<proteinExistence type="inferred from homology"/>